<evidence type="ECO:0000256" key="1">
    <source>
        <dbReference type="ARBA" id="ARBA00006096"/>
    </source>
</evidence>
<keyword evidence="3" id="KW-0732">Signal</keyword>
<keyword evidence="2" id="KW-0378">Hydrolase</keyword>
<dbReference type="GO" id="GO:0006508">
    <property type="term" value="P:proteolysis"/>
    <property type="evidence" value="ECO:0007669"/>
    <property type="project" value="InterPro"/>
</dbReference>
<dbReference type="GO" id="GO:0004185">
    <property type="term" value="F:serine-type carboxypeptidase activity"/>
    <property type="evidence" value="ECO:0007669"/>
    <property type="project" value="InterPro"/>
</dbReference>
<dbReference type="InterPro" id="IPR000667">
    <property type="entry name" value="Peptidase_S13"/>
</dbReference>
<reference evidence="4 5" key="1">
    <citation type="submission" date="2016-11" db="EMBL/GenBank/DDBJ databases">
        <title>Study of marine rhodopsin-containing bacteria.</title>
        <authorList>
            <person name="Yoshizawa S."/>
            <person name="Kumagai Y."/>
            <person name="Kogure K."/>
        </authorList>
    </citation>
    <scope>NUCLEOTIDE SEQUENCE [LARGE SCALE GENOMIC DNA]</scope>
    <source>
        <strain evidence="4 5">SAORIC-28</strain>
    </source>
</reference>
<protein>
    <submittedName>
        <fullName evidence="4">D-alanyl-D-alanine carboxypeptidase/D-alanyl-D-alanine-endopeptidase</fullName>
    </submittedName>
</protein>
<accession>A0A271IZJ0</accession>
<dbReference type="Gene3D" id="3.40.710.10">
    <property type="entry name" value="DD-peptidase/beta-lactamase superfamily"/>
    <property type="match status" value="2"/>
</dbReference>
<dbReference type="SUPFAM" id="SSF56601">
    <property type="entry name" value="beta-lactamase/transpeptidase-like"/>
    <property type="match status" value="1"/>
</dbReference>
<dbReference type="PANTHER" id="PTHR30023">
    <property type="entry name" value="D-ALANYL-D-ALANINE CARBOXYPEPTIDASE"/>
    <property type="match status" value="1"/>
</dbReference>
<dbReference type="Proteomes" id="UP000216339">
    <property type="component" value="Unassembled WGS sequence"/>
</dbReference>
<dbReference type="Pfam" id="PF02113">
    <property type="entry name" value="Peptidase_S13"/>
    <property type="match status" value="2"/>
</dbReference>
<evidence type="ECO:0000313" key="5">
    <source>
        <dbReference type="Proteomes" id="UP000216339"/>
    </source>
</evidence>
<evidence type="ECO:0000313" key="4">
    <source>
        <dbReference type="EMBL" id="PAP76656.1"/>
    </source>
</evidence>
<keyword evidence="4" id="KW-0121">Carboxypeptidase</keyword>
<dbReference type="InterPro" id="IPR012338">
    <property type="entry name" value="Beta-lactam/transpept-like"/>
</dbReference>
<feature type="chain" id="PRO_5012741141" evidence="3">
    <location>
        <begin position="22"/>
        <end position="396"/>
    </location>
</feature>
<organism evidence="4 5">
    <name type="scientific">Rubrivirga marina</name>
    <dbReference type="NCBI Taxonomy" id="1196024"/>
    <lineage>
        <taxon>Bacteria</taxon>
        <taxon>Pseudomonadati</taxon>
        <taxon>Rhodothermota</taxon>
        <taxon>Rhodothermia</taxon>
        <taxon>Rhodothermales</taxon>
        <taxon>Rubricoccaceae</taxon>
        <taxon>Rubrivirga</taxon>
    </lineage>
</organism>
<comment type="similarity">
    <text evidence="1">Belongs to the peptidase S13 family.</text>
</comment>
<sequence>MTARSLFAALAVVLASLPALAQPTYTRWALADSIDAVLGDGDFTPGRWGAHVVDLETGEVLYSRDAYAPFIPASNMKLVTTAAALDAFGPDHRLETRLYGAGTVAYGTLDGPLVVRGAGDPAFAGRRYRTELRGVFQAWADSLRERRVRTVFGPILVTDDAIPDPDAYFVQPLIDALVEADIEVVDRTVRVVPPEALPRDRPLVRLASHRSPPMTALVRLTNEDSDNLYAERLLWATTAAAYPGVVPHSELRAAAVGSFLRRIDVDPRMAVVADGSGLSRENRLSPAGIVELLAVMWTHPARATREAFVASLPVGGVTGTLERRYRRGDARGNVRAKTGYIREVRTLSGYVTTAAGRELAFSLMCNGYTVRTSRVNRAQDAVVELLADFEGRPPGG</sequence>
<name>A0A271IZJ0_9BACT</name>
<evidence type="ECO:0000256" key="2">
    <source>
        <dbReference type="ARBA" id="ARBA00022801"/>
    </source>
</evidence>
<dbReference type="PRINTS" id="PR00922">
    <property type="entry name" value="DADACBPTASE3"/>
</dbReference>
<dbReference type="RefSeq" id="WP_179299550.1">
    <property type="nucleotide sequence ID" value="NZ_MQWD01000001.1"/>
</dbReference>
<feature type="signal peptide" evidence="3">
    <location>
        <begin position="1"/>
        <end position="21"/>
    </location>
</feature>
<comment type="caution">
    <text evidence="4">The sequence shown here is derived from an EMBL/GenBank/DDBJ whole genome shotgun (WGS) entry which is preliminary data.</text>
</comment>
<evidence type="ECO:0000256" key="3">
    <source>
        <dbReference type="SAM" id="SignalP"/>
    </source>
</evidence>
<keyword evidence="4" id="KW-0645">Protease</keyword>
<dbReference type="AlphaFoldDB" id="A0A271IZJ0"/>
<dbReference type="GO" id="GO:0000270">
    <property type="term" value="P:peptidoglycan metabolic process"/>
    <property type="evidence" value="ECO:0007669"/>
    <property type="project" value="TreeGrafter"/>
</dbReference>
<proteinExistence type="inferred from homology"/>
<dbReference type="Gene3D" id="3.50.80.20">
    <property type="entry name" value="D-Ala-D-Ala carboxypeptidase C, peptidase S13"/>
    <property type="match status" value="1"/>
</dbReference>
<gene>
    <name evidence="4" type="ORF">BSZ37_09480</name>
</gene>
<dbReference type="PANTHER" id="PTHR30023:SF0">
    <property type="entry name" value="PENICILLIN-SENSITIVE CARBOXYPEPTIDASE A"/>
    <property type="match status" value="1"/>
</dbReference>
<keyword evidence="5" id="KW-1185">Reference proteome</keyword>
<dbReference type="EMBL" id="MQWD01000001">
    <property type="protein sequence ID" value="PAP76656.1"/>
    <property type="molecule type" value="Genomic_DNA"/>
</dbReference>
<dbReference type="NCBIfam" id="TIGR00666">
    <property type="entry name" value="PBP4"/>
    <property type="match status" value="1"/>
</dbReference>